<dbReference type="AlphaFoldDB" id="A0A2S8BGK0"/>
<sequence length="187" mass="20107">MGALVGGAQPGGPLYGVRTMLLGEPPSVHDDRIVLTAKTEFEHVQQMIAQGQWDQAQERLTALGDTVQTVNDTQRKQDLIDQWNRLNVQVQNRDPSAVPPPSSAPTTELPAVSTPPTSLMLSVPSPEATPAPPTRHHHRPGLGDDGRIRTVVVGARTATVDTDRYVGGAIRNCAEHHNRAGTVINRG</sequence>
<accession>A0A2S8BGK0</accession>
<organism evidence="2 3">
    <name type="scientific">Mycobacterium talmoniae</name>
    <dbReference type="NCBI Taxonomy" id="1858794"/>
    <lineage>
        <taxon>Bacteria</taxon>
        <taxon>Bacillati</taxon>
        <taxon>Actinomycetota</taxon>
        <taxon>Actinomycetes</taxon>
        <taxon>Mycobacteriales</taxon>
        <taxon>Mycobacteriaceae</taxon>
        <taxon>Mycobacterium</taxon>
    </lineage>
</organism>
<comment type="caution">
    <text evidence="2">The sequence shown here is derived from an EMBL/GenBank/DDBJ whole genome shotgun (WGS) entry which is preliminary data.</text>
</comment>
<protein>
    <submittedName>
        <fullName evidence="2">Anti-sigma-D factor RsdA</fullName>
    </submittedName>
</protein>
<dbReference type="Proteomes" id="UP000238296">
    <property type="component" value="Unassembled WGS sequence"/>
</dbReference>
<proteinExistence type="predicted"/>
<evidence type="ECO:0000256" key="1">
    <source>
        <dbReference type="SAM" id="MobiDB-lite"/>
    </source>
</evidence>
<dbReference type="EMBL" id="PPEA01000586">
    <property type="protein sequence ID" value="PQM45794.1"/>
    <property type="molecule type" value="Genomic_DNA"/>
</dbReference>
<gene>
    <name evidence="2" type="primary">rsdA</name>
    <name evidence="2" type="ORF">C1Y40_04044</name>
</gene>
<feature type="region of interest" description="Disordered" evidence="1">
    <location>
        <begin position="92"/>
        <end position="146"/>
    </location>
</feature>
<evidence type="ECO:0000313" key="3">
    <source>
        <dbReference type="Proteomes" id="UP000238296"/>
    </source>
</evidence>
<name>A0A2S8BGK0_9MYCO</name>
<evidence type="ECO:0000313" key="2">
    <source>
        <dbReference type="EMBL" id="PQM45794.1"/>
    </source>
</evidence>
<reference evidence="2 3" key="1">
    <citation type="journal article" date="2017" name="Int. J. Syst. Evol. Microbiol.">
        <title>Mycobacterium talmoniae sp. nov., a slowly growing mycobacterium isolated from human respiratory samples.</title>
        <authorList>
            <person name="Davidson R.M."/>
            <person name="DeGroote M.A."/>
            <person name="Marola J.L."/>
            <person name="Buss S."/>
            <person name="Jones V."/>
            <person name="McNeil M.R."/>
            <person name="Freifeld A.G."/>
            <person name="Elaine Epperson L."/>
            <person name="Hasan N.A."/>
            <person name="Jackson M."/>
            <person name="Iwen P.C."/>
            <person name="Salfinger M."/>
            <person name="Strong M."/>
        </authorList>
    </citation>
    <scope>NUCLEOTIDE SEQUENCE [LARGE SCALE GENOMIC DNA]</scope>
    <source>
        <strain evidence="2 3">ATCC BAA-2683</strain>
    </source>
</reference>